<proteinExistence type="predicted"/>
<organism evidence="1">
    <name type="scientific">marine sediment metagenome</name>
    <dbReference type="NCBI Taxonomy" id="412755"/>
    <lineage>
        <taxon>unclassified sequences</taxon>
        <taxon>metagenomes</taxon>
        <taxon>ecological metagenomes</taxon>
    </lineage>
</organism>
<comment type="caution">
    <text evidence="1">The sequence shown here is derived from an EMBL/GenBank/DDBJ whole genome shotgun (WGS) entry which is preliminary data.</text>
</comment>
<name>A0A0F9DB16_9ZZZZ</name>
<dbReference type="AlphaFoldDB" id="A0A0F9DB16"/>
<evidence type="ECO:0000313" key="1">
    <source>
        <dbReference type="EMBL" id="KKL58849.1"/>
    </source>
</evidence>
<sequence length="59" mass="6392">METAQVQKHGATTQATSLSWSDSASIQKLLDVVVSIIAEEYIQIAKQNPDLFSDNGGKK</sequence>
<gene>
    <name evidence="1" type="ORF">LCGC14_2221270</name>
</gene>
<accession>A0A0F9DB16</accession>
<dbReference type="EMBL" id="LAZR01029680">
    <property type="protein sequence ID" value="KKL58849.1"/>
    <property type="molecule type" value="Genomic_DNA"/>
</dbReference>
<reference evidence="1" key="1">
    <citation type="journal article" date="2015" name="Nature">
        <title>Complex archaea that bridge the gap between prokaryotes and eukaryotes.</title>
        <authorList>
            <person name="Spang A."/>
            <person name="Saw J.H."/>
            <person name="Jorgensen S.L."/>
            <person name="Zaremba-Niedzwiedzka K."/>
            <person name="Martijn J."/>
            <person name="Lind A.E."/>
            <person name="van Eijk R."/>
            <person name="Schleper C."/>
            <person name="Guy L."/>
            <person name="Ettema T.J."/>
        </authorList>
    </citation>
    <scope>NUCLEOTIDE SEQUENCE</scope>
</reference>
<protein>
    <submittedName>
        <fullName evidence="1">Uncharacterized protein</fullName>
    </submittedName>
</protein>